<dbReference type="Proteomes" id="UP000887575">
    <property type="component" value="Unassembled WGS sequence"/>
</dbReference>
<reference evidence="2" key="1">
    <citation type="submission" date="2024-02" db="UniProtKB">
        <authorList>
            <consortium name="WormBaseParasite"/>
        </authorList>
    </citation>
    <scope>IDENTIFICATION</scope>
</reference>
<name>A0A915GHP8_9BILA</name>
<keyword evidence="1" id="KW-1185">Reference proteome</keyword>
<organism evidence="1 2">
    <name type="scientific">Mesorhabditis belari</name>
    <dbReference type="NCBI Taxonomy" id="2138241"/>
    <lineage>
        <taxon>Eukaryota</taxon>
        <taxon>Metazoa</taxon>
        <taxon>Ecdysozoa</taxon>
        <taxon>Nematoda</taxon>
        <taxon>Chromadorea</taxon>
        <taxon>Rhabditida</taxon>
        <taxon>Rhabditina</taxon>
        <taxon>Rhabditomorpha</taxon>
        <taxon>Rhabditoidea</taxon>
        <taxon>Rhabditidae</taxon>
        <taxon>Mesorhabditinae</taxon>
        <taxon>Mesorhabditis</taxon>
    </lineage>
</organism>
<evidence type="ECO:0000313" key="2">
    <source>
        <dbReference type="WBParaSite" id="MBELARI_LOCUS22"/>
    </source>
</evidence>
<proteinExistence type="predicted"/>
<protein>
    <submittedName>
        <fullName evidence="2">Uncharacterized protein</fullName>
    </submittedName>
</protein>
<dbReference type="WBParaSite" id="MBELARI_LOCUS22">
    <property type="protein sequence ID" value="MBELARI_LOCUS22"/>
    <property type="gene ID" value="MBELARI_LOCUS22"/>
</dbReference>
<evidence type="ECO:0000313" key="1">
    <source>
        <dbReference type="Proteomes" id="UP000887575"/>
    </source>
</evidence>
<accession>A0A915GHP8</accession>
<dbReference type="AlphaFoldDB" id="A0A915GHP8"/>
<sequence>MQMLARAHLTALCLLLIVAGVNGGKCLDNYSFYNPESWVCATMGRIFPETRNALIRDRNNGFNFMERHWRQVGVPIFQGYRPR</sequence>